<keyword evidence="2" id="KW-1185">Reference proteome</keyword>
<sequence length="219" mass="23896">MLAAVTLTLLACEQAENEALADSAAETATNQQAAAPKQASPGAAKKAVLPLAILPATAFKPLEWVDLIPKEDLEALEHPPGYIADVEDGSFEDQISSQINNSLVAAADDRYQQALVSTDVVPAMNNRPVRVPGFIVPLEFNDKQEVTQFFLVPYFGACIHVPPPPPNQIIFVRYPPGLKQEELYTPYWVSGVLETSLVENDMATAAYSMQMQSFETYVE</sequence>
<proteinExistence type="predicted"/>
<reference evidence="1 2" key="1">
    <citation type="submission" date="2018-11" db="EMBL/GenBank/DDBJ databases">
        <title>Genomic Encyclopedia of Type Strains, Phase IV (KMG-IV): sequencing the most valuable type-strain genomes for metagenomic binning, comparative biology and taxonomic classification.</title>
        <authorList>
            <person name="Goeker M."/>
        </authorList>
    </citation>
    <scope>NUCLEOTIDE SEQUENCE [LARGE SCALE GENOMIC DNA]</scope>
    <source>
        <strain evidence="1 2">DSM 100316</strain>
    </source>
</reference>
<evidence type="ECO:0008006" key="3">
    <source>
        <dbReference type="Google" id="ProtNLM"/>
    </source>
</evidence>
<dbReference type="Gene3D" id="2.40.50.870">
    <property type="entry name" value="Protein of unknown function (DUF3299)"/>
    <property type="match status" value="1"/>
</dbReference>
<dbReference type="EMBL" id="RKHR01000007">
    <property type="protein sequence ID" value="ROR98683.1"/>
    <property type="molecule type" value="Genomic_DNA"/>
</dbReference>
<dbReference type="Pfam" id="PF11736">
    <property type="entry name" value="DUF3299"/>
    <property type="match status" value="1"/>
</dbReference>
<accession>A0A3N2DFW1</accession>
<gene>
    <name evidence="1" type="ORF">EDC56_3419</name>
</gene>
<comment type="caution">
    <text evidence="1">The sequence shown here is derived from an EMBL/GenBank/DDBJ whole genome shotgun (WGS) entry which is preliminary data.</text>
</comment>
<name>A0A3N2DFW1_9GAMM</name>
<dbReference type="Proteomes" id="UP000275394">
    <property type="component" value="Unassembled WGS sequence"/>
</dbReference>
<evidence type="ECO:0000313" key="1">
    <source>
        <dbReference type="EMBL" id="ROR98683.1"/>
    </source>
</evidence>
<protein>
    <recommendedName>
        <fullName evidence="3">DUF3299 domain-containing protein</fullName>
    </recommendedName>
</protein>
<dbReference type="InterPro" id="IPR021727">
    <property type="entry name" value="DUF3299"/>
</dbReference>
<organism evidence="1 2">
    <name type="scientific">Sinobacterium caligoides</name>
    <dbReference type="NCBI Taxonomy" id="933926"/>
    <lineage>
        <taxon>Bacteria</taxon>
        <taxon>Pseudomonadati</taxon>
        <taxon>Pseudomonadota</taxon>
        <taxon>Gammaproteobacteria</taxon>
        <taxon>Cellvibrionales</taxon>
        <taxon>Spongiibacteraceae</taxon>
        <taxon>Sinobacterium</taxon>
    </lineage>
</organism>
<dbReference type="AlphaFoldDB" id="A0A3N2DFW1"/>
<evidence type="ECO:0000313" key="2">
    <source>
        <dbReference type="Proteomes" id="UP000275394"/>
    </source>
</evidence>